<evidence type="ECO:0000313" key="2">
    <source>
        <dbReference type="Proteomes" id="UP000054937"/>
    </source>
</evidence>
<name>A0A0V0QPB7_PSEPJ</name>
<keyword evidence="2" id="KW-1185">Reference proteome</keyword>
<dbReference type="AlphaFoldDB" id="A0A0V0QPB7"/>
<proteinExistence type="predicted"/>
<organism evidence="1 2">
    <name type="scientific">Pseudocohnilembus persalinus</name>
    <name type="common">Ciliate</name>
    <dbReference type="NCBI Taxonomy" id="266149"/>
    <lineage>
        <taxon>Eukaryota</taxon>
        <taxon>Sar</taxon>
        <taxon>Alveolata</taxon>
        <taxon>Ciliophora</taxon>
        <taxon>Intramacronucleata</taxon>
        <taxon>Oligohymenophorea</taxon>
        <taxon>Scuticociliatia</taxon>
        <taxon>Philasterida</taxon>
        <taxon>Pseudocohnilembidae</taxon>
        <taxon>Pseudocohnilembus</taxon>
    </lineage>
</organism>
<comment type="caution">
    <text evidence="1">The sequence shown here is derived from an EMBL/GenBank/DDBJ whole genome shotgun (WGS) entry which is preliminary data.</text>
</comment>
<dbReference type="Proteomes" id="UP000054937">
    <property type="component" value="Unassembled WGS sequence"/>
</dbReference>
<dbReference type="InParanoid" id="A0A0V0QPB7"/>
<evidence type="ECO:0000313" key="1">
    <source>
        <dbReference type="EMBL" id="KRX04142.1"/>
    </source>
</evidence>
<accession>A0A0V0QPB7</accession>
<gene>
    <name evidence="1" type="ORF">PPERSA_11266</name>
</gene>
<dbReference type="EMBL" id="LDAU01000120">
    <property type="protein sequence ID" value="KRX04142.1"/>
    <property type="molecule type" value="Genomic_DNA"/>
</dbReference>
<reference evidence="1 2" key="1">
    <citation type="journal article" date="2015" name="Sci. Rep.">
        <title>Genome of the facultative scuticociliatosis pathogen Pseudocohnilembus persalinus provides insight into its virulence through horizontal gene transfer.</title>
        <authorList>
            <person name="Xiong J."/>
            <person name="Wang G."/>
            <person name="Cheng J."/>
            <person name="Tian M."/>
            <person name="Pan X."/>
            <person name="Warren A."/>
            <person name="Jiang C."/>
            <person name="Yuan D."/>
            <person name="Miao W."/>
        </authorList>
    </citation>
    <scope>NUCLEOTIDE SEQUENCE [LARGE SCALE GENOMIC DNA]</scope>
    <source>
        <strain evidence="1">36N120E</strain>
    </source>
</reference>
<protein>
    <submittedName>
        <fullName evidence="1">Uncharacterized protein</fullName>
    </submittedName>
</protein>
<sequence length="109" mass="13227">MLVCEQLSNIVKIHQELLIDQEFMDTLLNYLDLISIHVQKSYDVSQKQLEKNKYMIDGSRYSYYYEVFEGFNFIYRVLNKHYFSDANQFKLFDSLLKDQNQISQQDFEK</sequence>